<sequence length="267" mass="29388">MESASVTNNIIHYPVFIFFVFTIEFRLLHPPIHLMEFFRRTSSIVYHLTTTDQIPTAMPLSPTIKQIEGKPGQVYRPLQLNEVPKPVPGPGEVLVKIHAAALNHRGFFVRQHLYPGISFTSPLLCDGCGTIVEVGPDCTVAASTMLNKLVILLPCLGWDSKFDGPEDMAKYAIIGTSNRYPHGAAQDYIVVHESECEATLTHCTHPQISTFSRGTSNAPPRMSLVIVGVSITCSTPISLRCPARSERISSCGAIHKIVPHDRMVKTS</sequence>
<dbReference type="eggNOG" id="KOG1198">
    <property type="taxonomic scope" value="Eukaryota"/>
</dbReference>
<proteinExistence type="predicted"/>
<feature type="domain" description="Alcohol dehydrogenase-like N-terminal" evidence="2">
    <location>
        <begin position="89"/>
        <end position="196"/>
    </location>
</feature>
<evidence type="ECO:0000256" key="1">
    <source>
        <dbReference type="SAM" id="Phobius"/>
    </source>
</evidence>
<gene>
    <name evidence="3" type="ORF">MCYG_04532</name>
</gene>
<dbReference type="EMBL" id="DS995704">
    <property type="protein sequence ID" value="EEQ31713.1"/>
    <property type="molecule type" value="Genomic_DNA"/>
</dbReference>
<dbReference type="GeneID" id="9229910"/>
<dbReference type="PANTHER" id="PTHR45033:SF3">
    <property type="entry name" value="DEHYDROGENASE, PUTATIVE (AFU_ORTHOLOGUE AFUA_2G13270)-RELATED"/>
    <property type="match status" value="1"/>
</dbReference>
<name>C5FPV8_ARTOC</name>
<dbReference type="InterPro" id="IPR052711">
    <property type="entry name" value="Zinc_ADH-like"/>
</dbReference>
<feature type="transmembrane region" description="Helical" evidence="1">
    <location>
        <begin position="12"/>
        <end position="29"/>
    </location>
</feature>
<dbReference type="PANTHER" id="PTHR45033">
    <property type="match status" value="1"/>
</dbReference>
<protein>
    <recommendedName>
        <fullName evidence="2">Alcohol dehydrogenase-like N-terminal domain-containing protein</fullName>
    </recommendedName>
</protein>
<accession>C5FPV8</accession>
<dbReference type="Gene3D" id="3.90.180.10">
    <property type="entry name" value="Medium-chain alcohol dehydrogenases, catalytic domain"/>
    <property type="match status" value="1"/>
</dbReference>
<dbReference type="RefSeq" id="XP_002846795.1">
    <property type="nucleotide sequence ID" value="XM_002846749.1"/>
</dbReference>
<keyword evidence="1" id="KW-0812">Transmembrane</keyword>
<dbReference type="InterPro" id="IPR013154">
    <property type="entry name" value="ADH-like_N"/>
</dbReference>
<dbReference type="Proteomes" id="UP000002035">
    <property type="component" value="Unassembled WGS sequence"/>
</dbReference>
<evidence type="ECO:0000259" key="2">
    <source>
        <dbReference type="Pfam" id="PF08240"/>
    </source>
</evidence>
<dbReference type="AlphaFoldDB" id="C5FPV8"/>
<evidence type="ECO:0000313" key="4">
    <source>
        <dbReference type="Proteomes" id="UP000002035"/>
    </source>
</evidence>
<keyword evidence="4" id="KW-1185">Reference proteome</keyword>
<dbReference type="VEuPathDB" id="FungiDB:MCYG_04532"/>
<organism evidence="3 4">
    <name type="scientific">Arthroderma otae (strain ATCC MYA-4605 / CBS 113480)</name>
    <name type="common">Microsporum canis</name>
    <dbReference type="NCBI Taxonomy" id="554155"/>
    <lineage>
        <taxon>Eukaryota</taxon>
        <taxon>Fungi</taxon>
        <taxon>Dikarya</taxon>
        <taxon>Ascomycota</taxon>
        <taxon>Pezizomycotina</taxon>
        <taxon>Eurotiomycetes</taxon>
        <taxon>Eurotiomycetidae</taxon>
        <taxon>Onygenales</taxon>
        <taxon>Arthrodermataceae</taxon>
        <taxon>Microsporum</taxon>
    </lineage>
</organism>
<evidence type="ECO:0000313" key="3">
    <source>
        <dbReference type="EMBL" id="EEQ31713.1"/>
    </source>
</evidence>
<dbReference type="InterPro" id="IPR011032">
    <property type="entry name" value="GroES-like_sf"/>
</dbReference>
<keyword evidence="1" id="KW-1133">Transmembrane helix</keyword>
<dbReference type="SUPFAM" id="SSF50129">
    <property type="entry name" value="GroES-like"/>
    <property type="match status" value="1"/>
</dbReference>
<dbReference type="OrthoDB" id="449487at2759"/>
<keyword evidence="1" id="KW-0472">Membrane</keyword>
<dbReference type="STRING" id="554155.C5FPV8"/>
<reference evidence="4" key="1">
    <citation type="journal article" date="2012" name="MBio">
        <title>Comparative genome analysis of Trichophyton rubrum and related dermatophytes reveals candidate genes involved in infection.</title>
        <authorList>
            <person name="Martinez D.A."/>
            <person name="Oliver B.G."/>
            <person name="Graeser Y."/>
            <person name="Goldberg J.M."/>
            <person name="Li W."/>
            <person name="Martinez-Rossi N.M."/>
            <person name="Monod M."/>
            <person name="Shelest E."/>
            <person name="Barton R.C."/>
            <person name="Birch E."/>
            <person name="Brakhage A.A."/>
            <person name="Chen Z."/>
            <person name="Gurr S.J."/>
            <person name="Heiman D."/>
            <person name="Heitman J."/>
            <person name="Kosti I."/>
            <person name="Rossi A."/>
            <person name="Saif S."/>
            <person name="Samalova M."/>
            <person name="Saunders C.W."/>
            <person name="Shea T."/>
            <person name="Summerbell R.C."/>
            <person name="Xu J."/>
            <person name="Young S."/>
            <person name="Zeng Q."/>
            <person name="Birren B.W."/>
            <person name="Cuomo C.A."/>
            <person name="White T.C."/>
        </authorList>
    </citation>
    <scope>NUCLEOTIDE SEQUENCE [LARGE SCALE GENOMIC DNA]</scope>
    <source>
        <strain evidence="4">ATCC MYA-4605 / CBS 113480</strain>
    </source>
</reference>
<dbReference type="HOGENOM" id="CLU_1041976_0_0_1"/>
<dbReference type="Pfam" id="PF08240">
    <property type="entry name" value="ADH_N"/>
    <property type="match status" value="1"/>
</dbReference>